<sequence length="302" mass="33751">MDGSDGASAPLPLPLSLLDILMATTSPLWTAFVGTPWTVQPCASRVAGLACIAAERRRGWGAGVSSSRLHRKAPDDGFSSVVGTVFEEVQGLEGGDDDGEANMIHDGWDETPCSEPLEKDATPWYNEPETLIPWDSVEARRVLREKLSGPAFRSSIRVPIRVPTELKYTGILFLTFPPTDEHPEGVPTEFLPYLIQSRKFRIVRVPPLFLVHARVAVDVSDAMKKPLMSVFRLFTAKIPDTRADDNFGEVVYETPSQREEADRVQYSKWTDLGNVRLTESDELDIDPRGLFFEDHFRHLREG</sequence>
<evidence type="ECO:0000313" key="2">
    <source>
        <dbReference type="EMBL" id="CAD9235273.1"/>
    </source>
</evidence>
<organism evidence="1">
    <name type="scientific">Compsopogon caeruleus</name>
    <dbReference type="NCBI Taxonomy" id="31354"/>
    <lineage>
        <taxon>Eukaryota</taxon>
        <taxon>Rhodophyta</taxon>
        <taxon>Compsopogonophyceae</taxon>
        <taxon>Compsopogonales</taxon>
        <taxon>Compsopogonaceae</taxon>
        <taxon>Compsopogon</taxon>
    </lineage>
</organism>
<proteinExistence type="predicted"/>
<gene>
    <name evidence="1" type="ORF">CCAE0312_LOCUS7363</name>
    <name evidence="2" type="ORF">CCAE0312_LOCUS7364</name>
</gene>
<dbReference type="EMBL" id="HBGH01013141">
    <property type="protein sequence ID" value="CAD9235273.1"/>
    <property type="molecule type" value="Transcribed_RNA"/>
</dbReference>
<protein>
    <submittedName>
        <fullName evidence="1">Uncharacterized protein</fullName>
    </submittedName>
</protein>
<dbReference type="AlphaFoldDB" id="A0A6T6CF41"/>
<reference evidence="1" key="1">
    <citation type="submission" date="2021-01" db="EMBL/GenBank/DDBJ databases">
        <authorList>
            <person name="Corre E."/>
            <person name="Pelletier E."/>
            <person name="Niang G."/>
            <person name="Scheremetjew M."/>
            <person name="Finn R."/>
            <person name="Kale V."/>
            <person name="Holt S."/>
            <person name="Cochrane G."/>
            <person name="Meng A."/>
            <person name="Brown T."/>
            <person name="Cohen L."/>
        </authorList>
    </citation>
    <scope>NUCLEOTIDE SEQUENCE</scope>
    <source>
        <strain evidence="1">SAG 36.94</strain>
    </source>
</reference>
<name>A0A6T6CF41_9RHOD</name>
<dbReference type="EMBL" id="HBGH01013140">
    <property type="protein sequence ID" value="CAD9235272.1"/>
    <property type="molecule type" value="Transcribed_RNA"/>
</dbReference>
<accession>A0A6T6CF41</accession>
<evidence type="ECO:0000313" key="1">
    <source>
        <dbReference type="EMBL" id="CAD9235272.1"/>
    </source>
</evidence>